<dbReference type="GO" id="GO:0008270">
    <property type="term" value="F:zinc ion binding"/>
    <property type="evidence" value="ECO:0007669"/>
    <property type="project" value="UniProtKB-KW"/>
</dbReference>
<feature type="region of interest" description="Disordered" evidence="5">
    <location>
        <begin position="230"/>
        <end position="251"/>
    </location>
</feature>
<reference evidence="8" key="3">
    <citation type="submission" date="2022-06" db="UniProtKB">
        <authorList>
            <consortium name="EnsemblMetazoa"/>
        </authorList>
    </citation>
    <scope>IDENTIFICATION</scope>
</reference>
<feature type="compositionally biased region" description="Low complexity" evidence="5">
    <location>
        <begin position="1049"/>
        <end position="1061"/>
    </location>
</feature>
<evidence type="ECO:0000256" key="2">
    <source>
        <dbReference type="ARBA" id="ARBA00022771"/>
    </source>
</evidence>
<keyword evidence="1" id="KW-0479">Metal-binding</keyword>
<feature type="region of interest" description="Disordered" evidence="5">
    <location>
        <begin position="150"/>
        <end position="176"/>
    </location>
</feature>
<keyword evidence="3" id="KW-0862">Zinc</keyword>
<dbReference type="PANTHER" id="PTHR22619">
    <property type="entry name" value="ZINC FINGER SWIM DOMAIN CONTAINING PROTEIN 4, 5, 6"/>
    <property type="match status" value="1"/>
</dbReference>
<dbReference type="PANTHER" id="PTHR22619:SF0">
    <property type="entry name" value="ZINC FINGER SWIM DOMAIN-CONTAINING PROTEIN 6-LIKE PROTEIN"/>
    <property type="match status" value="1"/>
</dbReference>
<evidence type="ECO:0000256" key="5">
    <source>
        <dbReference type="SAM" id="MobiDB-lite"/>
    </source>
</evidence>
<keyword evidence="9" id="KW-1185">Reference proteome</keyword>
<dbReference type="InterPro" id="IPR048370">
    <property type="entry name" value="ZSWIM4-8_C"/>
</dbReference>
<dbReference type="OrthoDB" id="10013584at2759"/>
<evidence type="ECO:0000259" key="6">
    <source>
        <dbReference type="PROSITE" id="PS50966"/>
    </source>
</evidence>
<evidence type="ECO:0000256" key="4">
    <source>
        <dbReference type="PROSITE-ProRule" id="PRU00325"/>
    </source>
</evidence>
<proteinExistence type="predicted"/>
<name>A0A834RDF3_SARSC</name>
<evidence type="ECO:0000256" key="3">
    <source>
        <dbReference type="ARBA" id="ARBA00022833"/>
    </source>
</evidence>
<evidence type="ECO:0000256" key="1">
    <source>
        <dbReference type="ARBA" id="ARBA00022723"/>
    </source>
</evidence>
<organism evidence="7">
    <name type="scientific">Sarcoptes scabiei</name>
    <name type="common">Itch mite</name>
    <name type="synonym">Acarus scabiei</name>
    <dbReference type="NCBI Taxonomy" id="52283"/>
    <lineage>
        <taxon>Eukaryota</taxon>
        <taxon>Metazoa</taxon>
        <taxon>Ecdysozoa</taxon>
        <taxon>Arthropoda</taxon>
        <taxon>Chelicerata</taxon>
        <taxon>Arachnida</taxon>
        <taxon>Acari</taxon>
        <taxon>Acariformes</taxon>
        <taxon>Sarcoptiformes</taxon>
        <taxon>Astigmata</taxon>
        <taxon>Psoroptidia</taxon>
        <taxon>Sarcoptoidea</taxon>
        <taxon>Sarcoptidae</taxon>
        <taxon>Sarcoptinae</taxon>
        <taxon>Sarcoptes</taxon>
    </lineage>
</organism>
<gene>
    <name evidence="7" type="primary">SSS_14g</name>
    <name evidence="7" type="ORF">SSS_14</name>
</gene>
<dbReference type="Pfam" id="PF21055">
    <property type="entry name" value="ZSWIM4-8_C"/>
    <property type="match status" value="1"/>
</dbReference>
<dbReference type="EMBL" id="WVUK01000052">
    <property type="protein sequence ID" value="KAF7494659.1"/>
    <property type="molecule type" value="Genomic_DNA"/>
</dbReference>
<feature type="compositionally biased region" description="Polar residues" evidence="5">
    <location>
        <begin position="29"/>
        <end position="50"/>
    </location>
</feature>
<accession>A0A834RDF3</accession>
<dbReference type="InterPro" id="IPR007527">
    <property type="entry name" value="Znf_SWIM"/>
</dbReference>
<reference evidence="7" key="2">
    <citation type="submission" date="2020-01" db="EMBL/GenBank/DDBJ databases">
        <authorList>
            <person name="Korhonen P.K.K."/>
            <person name="Guangxu M.G."/>
            <person name="Wang T.W."/>
            <person name="Stroehlein A.J.S."/>
            <person name="Young N.D."/>
            <person name="Ang C.-S.A."/>
            <person name="Fernando D.W.F."/>
            <person name="Lu H.L."/>
            <person name="Taylor S.T."/>
            <person name="Ehtesham M.E.M."/>
            <person name="Najaraj S.H.N."/>
            <person name="Harsha G.H.G."/>
            <person name="Madugundu A.M."/>
            <person name="Renuse S.R."/>
            <person name="Holt D.H."/>
            <person name="Pandey A.P."/>
            <person name="Papenfuss A.P."/>
            <person name="Gasser R.B.G."/>
            <person name="Fischer K.F."/>
        </authorList>
    </citation>
    <scope>NUCLEOTIDE SEQUENCE</scope>
    <source>
        <strain evidence="7">SSS_KF_BRIS2020</strain>
    </source>
</reference>
<protein>
    <submittedName>
        <fullName evidence="7">Zinc finger SWIM domain-containing protein 6</fullName>
    </submittedName>
</protein>
<feature type="domain" description="SWIM-type" evidence="6">
    <location>
        <begin position="568"/>
        <end position="607"/>
    </location>
</feature>
<feature type="region of interest" description="Disordered" evidence="5">
    <location>
        <begin position="1"/>
        <end position="124"/>
    </location>
</feature>
<feature type="compositionally biased region" description="Low complexity" evidence="5">
    <location>
        <begin position="152"/>
        <end position="169"/>
    </location>
</feature>
<dbReference type="PROSITE" id="PS50966">
    <property type="entry name" value="ZF_SWIM"/>
    <property type="match status" value="1"/>
</dbReference>
<evidence type="ECO:0000313" key="8">
    <source>
        <dbReference type="EnsemblMetazoa" id="KAF7494659.1"/>
    </source>
</evidence>
<dbReference type="EnsemblMetazoa" id="SSS_14s_mrna">
    <property type="protein sequence ID" value="KAF7494659.1"/>
    <property type="gene ID" value="SSS_14"/>
</dbReference>
<dbReference type="GO" id="GO:0031462">
    <property type="term" value="C:Cul2-RING ubiquitin ligase complex"/>
    <property type="evidence" value="ECO:0007669"/>
    <property type="project" value="TreeGrafter"/>
</dbReference>
<feature type="compositionally biased region" description="Low complexity" evidence="5">
    <location>
        <begin position="106"/>
        <end position="119"/>
    </location>
</feature>
<dbReference type="Proteomes" id="UP000070412">
    <property type="component" value="Unassembled WGS sequence"/>
</dbReference>
<feature type="compositionally biased region" description="Polar residues" evidence="5">
    <location>
        <begin position="96"/>
        <end position="105"/>
    </location>
</feature>
<reference evidence="9" key="1">
    <citation type="journal article" date="2020" name="PLoS Negl. Trop. Dis.">
        <title>High-quality nuclear genome for Sarcoptes scabiei-A critical resource for a neglected parasite.</title>
        <authorList>
            <person name="Korhonen P.K."/>
            <person name="Gasser R.B."/>
            <person name="Ma G."/>
            <person name="Wang T."/>
            <person name="Stroehlein A.J."/>
            <person name="Young N.D."/>
            <person name="Ang C.S."/>
            <person name="Fernando D.D."/>
            <person name="Lu H.C."/>
            <person name="Taylor S."/>
            <person name="Reynolds S.L."/>
            <person name="Mofiz E."/>
            <person name="Najaraj S.H."/>
            <person name="Gowda H."/>
            <person name="Madugundu A."/>
            <person name="Renuse S."/>
            <person name="Holt D."/>
            <person name="Pandey A."/>
            <person name="Papenfuss A.T."/>
            <person name="Fischer K."/>
        </authorList>
    </citation>
    <scope>NUCLEOTIDE SEQUENCE [LARGE SCALE GENOMIC DNA]</scope>
</reference>
<feature type="compositionally biased region" description="Low complexity" evidence="5">
    <location>
        <begin position="55"/>
        <end position="65"/>
    </location>
</feature>
<evidence type="ECO:0000313" key="7">
    <source>
        <dbReference type="EMBL" id="KAF7494659.1"/>
    </source>
</evidence>
<feature type="compositionally biased region" description="Low complexity" evidence="5">
    <location>
        <begin position="231"/>
        <end position="251"/>
    </location>
</feature>
<feature type="region of interest" description="Disordered" evidence="5">
    <location>
        <begin position="1049"/>
        <end position="1068"/>
    </location>
</feature>
<sequence>MFDSSKRLRLRSNTASDNETYEDERDNNNNETATIASSEENDSCQTSNIDLNRINESAVSENSSKNESEDNVGALGTVQSSSKVKTIDHLRPGPSKKSSLSNSKVTTTTHISRTHSSTTLLYNNDPDFMNHSNFNRKRPYHHIRELHQNAYSNQRPKSSSISNSNSNTKLKSHKSHFNSRVVHGRCLYFPGAYSSHGQLAQSNHHHYQQQQQRRQCSQLYCCRCQNQSNTSQASVPQSSPPSNGSSSLSNNQSLNLIAKNSKDNSAVNERSLITTGSSQPSSTSNIHHHKINANSLKAYRNQMYGHHQNQQSYPFNYYPDSLLEIAARIVAKHFPYEYIEQQYSCIPEPVQRRIMFWSFPRDEQYIRLYSSISSIFNKDFANHSNNSSYFSSTSSNTASSINNNSAQSSLSMISLNNNSISSQSNQNVLGLGSNLTGSGSTSILNSNEQEWESRSTFTKGLYLLYAGTVRQVMQIGFNLTGIVIDLQTQKSILISSTNTQSSSSLTSSSSNPASSAQSFYSNSLQSYSNASNFATDSQMIKWFQGDYSGRGGIDNLLSSYRKNNFTGCLVSITFDRCKITSAVCTCTPRVAHLFWCEHVVALALYRIHRPYSIDLRIPISETLLDLDREQLQKLVQYLIAEHHVQILPTVQRLTDELNRKNSSINLIPGAPDPTSGACIYGPHDWYLNEERTAAQIRDLVKYVSVTESNKIILLFYKVIEMLKIKDSNGSRFLRIITEQFLYSYSHYLRPEDSFDQVHFDPFIFLWDYLINLWIFIVTDPSMSPMKKIEWREMFRHWSHIPNCPREDTYFNLMIDSVHDPMRSITNEKINETSPSSSSQLMSVQNFNERQQLSQQQFMSNGSYPRTNSNHSFRKRRIIERALDATYLNWDDSHLQLILRQDGPFDRSNHVYYSDYFDTDGFAIWSEHLPTSCVRVASLRVNGRSQEALRLAMAIVRWFRHQQSMLQQKQLRFFDVVPSSDSWIGNPLDPIGILFDTLAEASLTSDSKSFDAYYALIGWDKKIDLGLFTRNLLVDVFICYNENNMFIDKNSQSSVDNNSNDSGADKPRYQHIRVPGSKEEWDTYLNAALYIAVQGLSQHRRSPDIESQRDRTYRQEERLIRKLLDIKLDPLLIKTLKKQAFYLIEYGLLSDLVTGEHKLSTIPMDIVQIPGLVRYMFGALLVTNPDLAYEIGLRSLRFFAFKEEQRPEDQLPLRSNFNLYLGVQSVLARTMLFAARNDYNKLQLIFETIKTYVMDPHYLNKLAQDIFSFSANGTRQEYLLRIAYKFGLHLTKMTLNETGDSSRKNIITLLVTCATEIGCEKILFLMKNWKDYFSPSEAVRHVASSVLAPNFNLCNNFLCNHIMRFDELTATARKLAVECAMRDPSSCALNSLSLCEKDQYAFDTISKVVETSATLNQISSHKLFTIARYMEHQGASERACKIALLAANQVIIPLTVESHQSVNDLQWACNLAQSLGTEELTELVNILIKNVHCAPVLADMIRRCTLPLPVLSKHVMIQNGMRSGLVPESPSSNHSHPAHHHNSFIEMNLDERMRRRTFKTYPLDRPPLSNLLYAAVKAYIETVMRRLEHISPRHYSDFIEFLTRAHETIIMAPDGKKEFAKLLEKIKTLYKGKKKLMSLVKERFR</sequence>
<keyword evidence="2 4" id="KW-0863">Zinc-finger</keyword>
<evidence type="ECO:0000313" key="9">
    <source>
        <dbReference type="Proteomes" id="UP000070412"/>
    </source>
</evidence>